<sequence>MEYAEKMFLVPSHQLEQLRAPPPAEENIRTTATRLLDAEMKSVLQRTDLAEYEKAKLYSAVLQRYLMYVKQSDADKGKISLFLPEQEQSVTAKPPETPKNSDSVAQEVLDNVNKRYKKNAIVLLNKLGQDKNLSSWNDKGSFVYKGSVVNGSNMLDLVRAVTQTRSVPSRHVPKGWDVFMNAMAELNVPSSVMGNAANRDLLERLKASTADTGVDRETVTPFLPSKKRKLAKRAEWLSV</sequence>
<protein>
    <submittedName>
        <fullName evidence="1">Adintoc2</fullName>
    </submittedName>
</protein>
<accession>A0A5H3CX21</accession>
<evidence type="ECO:0000313" key="2">
    <source>
        <dbReference type="Proteomes" id="UP000683171"/>
    </source>
</evidence>
<dbReference type="KEGG" id="vg:80534639"/>
<evidence type="ECO:0000313" key="1">
    <source>
        <dbReference type="EMBL" id="DAC80294.1"/>
    </source>
</evidence>
<dbReference type="GeneID" id="80534639"/>
<dbReference type="EMBL" id="BK010890">
    <property type="protein sequence ID" value="DAC80294.1"/>
    <property type="molecule type" value="Genomic_DNA"/>
</dbReference>
<keyword evidence="2" id="KW-1185">Reference proteome</keyword>
<proteinExistence type="predicted"/>
<dbReference type="Proteomes" id="UP000683171">
    <property type="component" value="Segment"/>
</dbReference>
<reference evidence="1" key="2">
    <citation type="submission" date="2019-07" db="EMBL/GenBank/DDBJ databases">
        <authorList>
            <person name="Buck C."/>
            <person name="Tisza M."/>
        </authorList>
    </citation>
    <scope>NUCLEOTIDE SEQUENCE</scope>
    <source>
        <strain evidence="1">5272</strain>
    </source>
</reference>
<dbReference type="RefSeq" id="YP_010796954.1">
    <property type="nucleotide sequence ID" value="NC_076111.1"/>
</dbReference>
<reference evidence="1" key="1">
    <citation type="journal article" date="2019" name="J. ISSAAS">
        <title>Identification of 'Missing Link' Families of Small DNA Tumor Viruses.</title>
        <authorList>
            <person name="Welch N.L."/>
            <person name="Tisza M.J."/>
            <person name="Belford A."/>
            <person name="Pastrana D.V."/>
            <person name="Pang Y.-Y.S."/>
            <person name="Schiller J.T."/>
            <person name="An P."/>
            <person name="Cantalupo P.G."/>
            <person name="Pipas J.M."/>
            <person name="Koda S."/>
            <person name="Subramaniam K."/>
            <person name="Waltzek T.B."/>
            <person name="Bian C."/>
            <person name="Shi Q."/>
            <person name="Ruan Z."/>
            <person name="Ng T.F.-F."/>
            <person name="Starrett G.J."/>
            <person name="Buck C.B."/>
        </authorList>
    </citation>
    <scope>NUCLEOTIDE SEQUENCE</scope>
    <source>
        <strain evidence="1">5272</strain>
    </source>
</reference>
<name>A0A5H3CX21_9VIRU</name>
<organism evidence="1 2">
    <name type="scientific">Terrapene box turtle adintovirus</name>
    <dbReference type="NCBI Taxonomy" id="2597808"/>
    <lineage>
        <taxon>Viruses</taxon>
        <taxon>Varidnaviria</taxon>
        <taxon>Bamfordvirae</taxon>
        <taxon>Preplasmiviricota</taxon>
        <taxon>Polisuviricotina</taxon>
        <taxon>Polintoviricetes</taxon>
        <taxon>Amphintovirales</taxon>
        <taxon>Eupolintoviridae</taxon>
        <taxon>Betadintovirus</taxon>
        <taxon>Betadintovirus terrapene</taxon>
    </lineage>
</organism>